<dbReference type="PANTHER" id="PTHR11575">
    <property type="entry name" value="5'-NUCLEOTIDASE-RELATED"/>
    <property type="match status" value="1"/>
</dbReference>
<dbReference type="GO" id="GO:0009166">
    <property type="term" value="P:nucleotide catabolic process"/>
    <property type="evidence" value="ECO:0007669"/>
    <property type="project" value="InterPro"/>
</dbReference>
<name>A0A5A9ZFY4_9RHOB</name>
<comment type="caution">
    <text evidence="5">The sequence shown here is derived from an EMBL/GenBank/DDBJ whole genome shotgun (WGS) entry which is preliminary data.</text>
</comment>
<reference evidence="5 6" key="1">
    <citation type="submission" date="2019-07" db="EMBL/GenBank/DDBJ databases">
        <title>Aquicoccus porphyridii gen. nov., sp. nov., isolated from a small marine red alga, Porphyridium marinum.</title>
        <authorList>
            <person name="Liu L."/>
        </authorList>
    </citation>
    <scope>NUCLEOTIDE SEQUENCE [LARGE SCALE GENOMIC DNA]</scope>
    <source>
        <strain evidence="5 6">L1 8-17</strain>
    </source>
</reference>
<dbReference type="InterPro" id="IPR036907">
    <property type="entry name" value="5'-Nucleotdase_C_sf"/>
</dbReference>
<accession>A0A5A9ZFY4</accession>
<dbReference type="PRINTS" id="PR01607">
    <property type="entry name" value="APYRASEFAMLY"/>
</dbReference>
<dbReference type="InterPro" id="IPR029052">
    <property type="entry name" value="Metallo-depent_PP-like"/>
</dbReference>
<feature type="signal peptide" evidence="2">
    <location>
        <begin position="1"/>
        <end position="34"/>
    </location>
</feature>
<organism evidence="5 6">
    <name type="scientific">Aquicoccus porphyridii</name>
    <dbReference type="NCBI Taxonomy" id="1852029"/>
    <lineage>
        <taxon>Bacteria</taxon>
        <taxon>Pseudomonadati</taxon>
        <taxon>Pseudomonadota</taxon>
        <taxon>Alphaproteobacteria</taxon>
        <taxon>Rhodobacterales</taxon>
        <taxon>Paracoccaceae</taxon>
        <taxon>Aquicoccus</taxon>
    </lineage>
</organism>
<dbReference type="GO" id="GO:0000166">
    <property type="term" value="F:nucleotide binding"/>
    <property type="evidence" value="ECO:0007669"/>
    <property type="project" value="UniProtKB-KW"/>
</dbReference>
<dbReference type="GO" id="GO:0030288">
    <property type="term" value="C:outer membrane-bounded periplasmic space"/>
    <property type="evidence" value="ECO:0007669"/>
    <property type="project" value="TreeGrafter"/>
</dbReference>
<dbReference type="InterPro" id="IPR008334">
    <property type="entry name" value="5'-Nucleotdase_C"/>
</dbReference>
<evidence type="ECO:0000259" key="3">
    <source>
        <dbReference type="Pfam" id="PF00149"/>
    </source>
</evidence>
<evidence type="ECO:0000259" key="4">
    <source>
        <dbReference type="Pfam" id="PF02872"/>
    </source>
</evidence>
<dbReference type="Gene3D" id="3.90.780.10">
    <property type="entry name" value="5'-Nucleotidase, C-terminal domain"/>
    <property type="match status" value="1"/>
</dbReference>
<dbReference type="PANTHER" id="PTHR11575:SF24">
    <property type="entry name" value="5'-NUCLEOTIDASE"/>
    <property type="match status" value="1"/>
</dbReference>
<keyword evidence="2" id="KW-0547">Nucleotide-binding</keyword>
<dbReference type="PROSITE" id="PS51318">
    <property type="entry name" value="TAT"/>
    <property type="match status" value="1"/>
</dbReference>
<gene>
    <name evidence="5" type="ORF">FLO80_10085</name>
</gene>
<keyword evidence="2" id="KW-0378">Hydrolase</keyword>
<protein>
    <submittedName>
        <fullName evidence="5">Bifunctional metallophosphatase/5'-nucleotidase</fullName>
    </submittedName>
</protein>
<dbReference type="Pfam" id="PF00149">
    <property type="entry name" value="Metallophos"/>
    <property type="match status" value="1"/>
</dbReference>
<evidence type="ECO:0000313" key="6">
    <source>
        <dbReference type="Proteomes" id="UP000325291"/>
    </source>
</evidence>
<evidence type="ECO:0000313" key="5">
    <source>
        <dbReference type="EMBL" id="KAA0916070.1"/>
    </source>
</evidence>
<feature type="domain" description="Calcineurin-like phosphoesterase" evidence="3">
    <location>
        <begin position="94"/>
        <end position="332"/>
    </location>
</feature>
<dbReference type="SUPFAM" id="SSF56300">
    <property type="entry name" value="Metallo-dependent phosphatases"/>
    <property type="match status" value="1"/>
</dbReference>
<dbReference type="EMBL" id="VINQ01000006">
    <property type="protein sequence ID" value="KAA0916070.1"/>
    <property type="molecule type" value="Genomic_DNA"/>
</dbReference>
<dbReference type="AlphaFoldDB" id="A0A5A9ZFY4"/>
<dbReference type="Pfam" id="PF02872">
    <property type="entry name" value="5_nucleotid_C"/>
    <property type="match status" value="1"/>
</dbReference>
<comment type="similarity">
    <text evidence="2">Belongs to the 5'-nucleotidase family.</text>
</comment>
<dbReference type="InterPro" id="IPR006311">
    <property type="entry name" value="TAT_signal"/>
</dbReference>
<evidence type="ECO:0000256" key="1">
    <source>
        <dbReference type="ARBA" id="ARBA00022729"/>
    </source>
</evidence>
<dbReference type="GO" id="GO:0016787">
    <property type="term" value="F:hydrolase activity"/>
    <property type="evidence" value="ECO:0007669"/>
    <property type="project" value="UniProtKB-KW"/>
</dbReference>
<dbReference type="InterPro" id="IPR004843">
    <property type="entry name" value="Calcineurin-like_PHP"/>
</dbReference>
<dbReference type="SUPFAM" id="SSF55816">
    <property type="entry name" value="5'-nucleotidase (syn. UDP-sugar hydrolase), C-terminal domain"/>
    <property type="match status" value="1"/>
</dbReference>
<dbReference type="RefSeq" id="WP_111368200.1">
    <property type="nucleotide sequence ID" value="NZ_VINQ01000006.1"/>
</dbReference>
<feature type="chain" id="PRO_5023160512" evidence="2">
    <location>
        <begin position="35"/>
        <end position="667"/>
    </location>
</feature>
<feature type="domain" description="5'-Nucleotidase C-terminal" evidence="4">
    <location>
        <begin position="446"/>
        <end position="603"/>
    </location>
</feature>
<evidence type="ECO:0000256" key="2">
    <source>
        <dbReference type="RuleBase" id="RU362119"/>
    </source>
</evidence>
<keyword evidence="6" id="KW-1185">Reference proteome</keyword>
<dbReference type="InterPro" id="IPR006179">
    <property type="entry name" value="5_nucleotidase/apyrase"/>
</dbReference>
<sequence>MRFSRTNLNRRGFLTAGAASVAAFTSMLSFRVNASAGAGELLMVPAEPNPAGRFERLFVLKGDPLAGPISRIVTEAGNPVPAPVLEPGTRRVLRLMHFNDMHNHITDMHGKKGDTHRMAQIVKRVSAARAAAGEDEIVLLLSGGDDHTGSVFDELLGWSPEEYVADAGYRVNSAAGVDVAVLGNHEFDRGAEMLRIGIEKDAAFPVLTANVHGSAHLRRDRDYVAAAVGEVKGLRIGFVGLTTQVDTRVGQPDDPGMNVASPVQAIRNVMPALAEVSDVVVILSHCGYGTGQSRSGKAGAVRMIGEGDFDIAAAAGELTDKPVVLIGGHSHDRLNGEGLNPDNVIQGVLMTQAEANGKYLGEIAMSVGADQGRKAWFTHVGLHPVKPRDQRVAEDDPTFGALEQAGDYDAAFEAAHIDPLREALKGKLAESIGMVTAGDAVSTETVMADRYGRENALLNFMNDALVARSGEFPNGTVDLALFNATAILSGVADGPLSFGQWYDVMPYADQVHVAEMTGAQIRDMVQSNAKRIVRAEEEAELDLAGFVSRGFLHFSEGLRYRIEPGASAGETRAEEITLLGRPIEEMLERKFRVAINTYIRLGGFSEAWNGQAIGAGVAGEIKGMDLRGLDYKDTGLVYRNEIIAFIRDRGGISAEAGARLDGRLSVG</sequence>
<dbReference type="Gene3D" id="3.60.21.10">
    <property type="match status" value="1"/>
</dbReference>
<keyword evidence="1 2" id="KW-0732">Signal</keyword>
<proteinExistence type="inferred from homology"/>
<dbReference type="Proteomes" id="UP000325291">
    <property type="component" value="Unassembled WGS sequence"/>
</dbReference>